<reference evidence="4" key="1">
    <citation type="journal article" date="2012" name="Proc. Natl. Acad. Sci. U.S.A.">
        <title>Antigenic diversity is generated by distinct evolutionary mechanisms in African trypanosome species.</title>
        <authorList>
            <person name="Jackson A.P."/>
            <person name="Berry A."/>
            <person name="Aslett M."/>
            <person name="Allison H.C."/>
            <person name="Burton P."/>
            <person name="Vavrova-Anderson J."/>
            <person name="Brown R."/>
            <person name="Browne H."/>
            <person name="Corton N."/>
            <person name="Hauser H."/>
            <person name="Gamble J."/>
            <person name="Gilderthorp R."/>
            <person name="Marcello L."/>
            <person name="McQuillan J."/>
            <person name="Otto T.D."/>
            <person name="Quail M.A."/>
            <person name="Sanders M.J."/>
            <person name="van Tonder A."/>
            <person name="Ginger M.L."/>
            <person name="Field M.C."/>
            <person name="Barry J.D."/>
            <person name="Hertz-Fowler C."/>
            <person name="Berriman M."/>
        </authorList>
    </citation>
    <scope>NUCLEOTIDE SEQUENCE</scope>
    <source>
        <strain evidence="4">Y486</strain>
    </source>
</reference>
<dbReference type="InterPro" id="IPR048720">
    <property type="entry name" value="PROPPIN"/>
</dbReference>
<dbReference type="EMBL" id="HE573019">
    <property type="protein sequence ID" value="CCC47162.1"/>
    <property type="molecule type" value="Genomic_DNA"/>
</dbReference>
<dbReference type="VEuPathDB" id="TriTrypDB:TvY486_0303380"/>
<organism evidence="4">
    <name type="scientific">Trypanosoma vivax (strain Y486)</name>
    <dbReference type="NCBI Taxonomy" id="1055687"/>
    <lineage>
        <taxon>Eukaryota</taxon>
        <taxon>Discoba</taxon>
        <taxon>Euglenozoa</taxon>
        <taxon>Kinetoplastea</taxon>
        <taxon>Metakinetoplastina</taxon>
        <taxon>Trypanosomatida</taxon>
        <taxon>Trypanosomatidae</taxon>
        <taxon>Trypanosoma</taxon>
        <taxon>Duttonella</taxon>
    </lineage>
</organism>
<evidence type="ECO:0000256" key="1">
    <source>
        <dbReference type="ARBA" id="ARBA00022574"/>
    </source>
</evidence>
<comment type="similarity">
    <text evidence="3">Belongs to the WD repeat PROPPIN family.</text>
</comment>
<dbReference type="InterPro" id="IPR036322">
    <property type="entry name" value="WD40_repeat_dom_sf"/>
</dbReference>
<evidence type="ECO:0000256" key="3">
    <source>
        <dbReference type="ARBA" id="ARBA00025740"/>
    </source>
</evidence>
<dbReference type="OMA" id="DVWVAQV"/>
<dbReference type="AlphaFoldDB" id="G0TT81"/>
<accession>G0TT81</accession>
<dbReference type="Pfam" id="PF21032">
    <property type="entry name" value="PROPPIN"/>
    <property type="match status" value="1"/>
</dbReference>
<dbReference type="InterPro" id="IPR015943">
    <property type="entry name" value="WD40/YVTN_repeat-like_dom_sf"/>
</dbReference>
<protein>
    <submittedName>
        <fullName evidence="4">Uncharacterized protein</fullName>
    </submittedName>
</protein>
<keyword evidence="1" id="KW-0853">WD repeat</keyword>
<dbReference type="Gene3D" id="2.130.10.10">
    <property type="entry name" value="YVTN repeat-like/Quinoprotein amine dehydrogenase"/>
    <property type="match status" value="1"/>
</dbReference>
<dbReference type="PANTHER" id="PTHR11227">
    <property type="entry name" value="WD-REPEAT PROTEIN INTERACTING WITH PHOSPHOINOSIDES WIPI -RELATED"/>
    <property type="match status" value="1"/>
</dbReference>
<name>G0TT81_TRYVY</name>
<sequence>MSDVIAVAAGSNGNLLLLGCESGLRVYRLDTSGNPKKLIPATGGAAAQCGCTAAGGPVSVITALGETPLIAFVLGGSAVRESAGALRVNSDTGVTDASKQLTSELYSACTSRVLFLYDACTFQNIAELHFDTAVVGVRLNSEVLAVVLEVCVHVFDLRTLKQLAKLRTLSPRNPNGLLVISDPTTNVRGEAVSYLAYPQSDDGSGDVWVAQVYGAQMNHSHKDATDTSLPPAFEAHANSNNKGLVESAAIVRAHLSAVVCLAMTRDGTRLATASQRGTTVKVFQVPSARLLFVFRRGVAKARMHALAFEVGPRSKGLRLAAVSSRGTLHLFRCGDDSETKDIHRGLHWPSSSLGLGMEVRSFAQATVGRKNSLSGGDCGRRHAELSCFFSDDNRYVWVVAPPCYSAECNTLDTPREEWHWSLQQYSIHRHGCTFVRSHLLT</sequence>
<keyword evidence="2" id="KW-0677">Repeat</keyword>
<dbReference type="SUPFAM" id="SSF50978">
    <property type="entry name" value="WD40 repeat-like"/>
    <property type="match status" value="1"/>
</dbReference>
<evidence type="ECO:0000256" key="2">
    <source>
        <dbReference type="ARBA" id="ARBA00022737"/>
    </source>
</evidence>
<evidence type="ECO:0000313" key="4">
    <source>
        <dbReference type="EMBL" id="CCC47162.1"/>
    </source>
</evidence>
<gene>
    <name evidence="4" type="ORF">TVY486_0303380</name>
</gene>
<proteinExistence type="inferred from homology"/>